<dbReference type="Gene3D" id="3.30.200.20">
    <property type="entry name" value="Phosphorylase Kinase, domain 1"/>
    <property type="match status" value="1"/>
</dbReference>
<dbReference type="PANTHER" id="PTHR21310">
    <property type="entry name" value="AMINOGLYCOSIDE PHOSPHOTRANSFERASE-RELATED-RELATED"/>
    <property type="match status" value="1"/>
</dbReference>
<dbReference type="Proteomes" id="UP000198802">
    <property type="component" value="Unassembled WGS sequence"/>
</dbReference>
<organism evidence="2 3">
    <name type="scientific">Parafrankia irregularis</name>
    <dbReference type="NCBI Taxonomy" id="795642"/>
    <lineage>
        <taxon>Bacteria</taxon>
        <taxon>Bacillati</taxon>
        <taxon>Actinomycetota</taxon>
        <taxon>Actinomycetes</taxon>
        <taxon>Frankiales</taxon>
        <taxon>Frankiaceae</taxon>
        <taxon>Parafrankia</taxon>
    </lineage>
</organism>
<evidence type="ECO:0000313" key="2">
    <source>
        <dbReference type="EMBL" id="CUU58257.1"/>
    </source>
</evidence>
<sequence>MDFQLRDPLETASRLRTWLTDVRGLTDVEVGEPTIPAGTGASNETVLFEASWAGPAGPERHRLVARIAPTSYVVFPDDTFALQFHVMRALAEASSVPMARMHWFEPDTSWFGAPFWIMERVAGLIPSDTPPYASAGWLAEASPEQQRQAWVSGVRALAGIHTTALADLNVPAGLLVPPDDPVGAELDRYERFLAWAEEGRPFELAREALAWLRRNKPSTPVDAPALCWGDARLSNLIFQDFEVAAVLDWEMASVGDPLLDLGWWIFADETLTTGPGVNRLPGFPSRDETAALWKSITGRPTDNLDYFEVFAGLRFTVIMVRIGKLVVDMGFMPDTFPYDNMVSQALRRVLSQV</sequence>
<dbReference type="Pfam" id="PF01636">
    <property type="entry name" value="APH"/>
    <property type="match status" value="1"/>
</dbReference>
<keyword evidence="2" id="KW-0418">Kinase</keyword>
<name>A0A0S4QRR7_9ACTN</name>
<dbReference type="EMBL" id="FAOZ01000018">
    <property type="protein sequence ID" value="CUU58257.1"/>
    <property type="molecule type" value="Genomic_DNA"/>
</dbReference>
<dbReference type="InterPro" id="IPR041726">
    <property type="entry name" value="ACAD10_11_N"/>
</dbReference>
<feature type="domain" description="Aminoglycoside phosphotransferase" evidence="1">
    <location>
        <begin position="36"/>
        <end position="265"/>
    </location>
</feature>
<gene>
    <name evidence="2" type="ORF">Ga0074812_11829</name>
</gene>
<protein>
    <submittedName>
        <fullName evidence="2">Predicted kinase, aminoglycoside phosphotransferase (APT) family</fullName>
    </submittedName>
</protein>
<dbReference type="InterPro" id="IPR011009">
    <property type="entry name" value="Kinase-like_dom_sf"/>
</dbReference>
<reference evidence="3" key="1">
    <citation type="submission" date="2015-11" db="EMBL/GenBank/DDBJ databases">
        <authorList>
            <person name="Varghese N."/>
        </authorList>
    </citation>
    <scope>NUCLEOTIDE SEQUENCE [LARGE SCALE GENOMIC DNA]</scope>
    <source>
        <strain evidence="3">DSM 45899</strain>
    </source>
</reference>
<dbReference type="CDD" id="cd05154">
    <property type="entry name" value="ACAD10_11_N-like"/>
    <property type="match status" value="1"/>
</dbReference>
<dbReference type="GO" id="GO:0016301">
    <property type="term" value="F:kinase activity"/>
    <property type="evidence" value="ECO:0007669"/>
    <property type="project" value="UniProtKB-KW"/>
</dbReference>
<dbReference type="RefSeq" id="WP_091281124.1">
    <property type="nucleotide sequence ID" value="NZ_FAOZ01000018.1"/>
</dbReference>
<evidence type="ECO:0000313" key="3">
    <source>
        <dbReference type="Proteomes" id="UP000198802"/>
    </source>
</evidence>
<keyword evidence="2" id="KW-0808">Transferase</keyword>
<dbReference type="AlphaFoldDB" id="A0A0S4QRR7"/>
<dbReference type="SUPFAM" id="SSF56112">
    <property type="entry name" value="Protein kinase-like (PK-like)"/>
    <property type="match status" value="1"/>
</dbReference>
<dbReference type="Gene3D" id="3.90.1200.10">
    <property type="match status" value="1"/>
</dbReference>
<proteinExistence type="predicted"/>
<dbReference type="PANTHER" id="PTHR21310:SF40">
    <property type="entry name" value="AMINOGLYCOSIDE PHOSPHOTRANSFERASE DOMAIN-CONTAINING PROTEIN-RELATED"/>
    <property type="match status" value="1"/>
</dbReference>
<dbReference type="InterPro" id="IPR002575">
    <property type="entry name" value="Aminoglycoside_PTrfase"/>
</dbReference>
<keyword evidence="3" id="KW-1185">Reference proteome</keyword>
<dbReference type="InterPro" id="IPR051678">
    <property type="entry name" value="AGP_Transferase"/>
</dbReference>
<accession>A0A0S4QRR7</accession>
<evidence type="ECO:0000259" key="1">
    <source>
        <dbReference type="Pfam" id="PF01636"/>
    </source>
</evidence>